<organism evidence="1 2">
    <name type="scientific">Neophaeococcomyces mojaviensis</name>
    <dbReference type="NCBI Taxonomy" id="3383035"/>
    <lineage>
        <taxon>Eukaryota</taxon>
        <taxon>Fungi</taxon>
        <taxon>Dikarya</taxon>
        <taxon>Ascomycota</taxon>
        <taxon>Pezizomycotina</taxon>
        <taxon>Eurotiomycetes</taxon>
        <taxon>Chaetothyriomycetidae</taxon>
        <taxon>Chaetothyriales</taxon>
        <taxon>Chaetothyriales incertae sedis</taxon>
        <taxon>Neophaeococcomyces</taxon>
    </lineage>
</organism>
<dbReference type="EMBL" id="JAPDRQ010000130">
    <property type="protein sequence ID" value="KAJ9654144.1"/>
    <property type="molecule type" value="Genomic_DNA"/>
</dbReference>
<evidence type="ECO:0000313" key="1">
    <source>
        <dbReference type="EMBL" id="KAJ9654144.1"/>
    </source>
</evidence>
<dbReference type="Proteomes" id="UP001172386">
    <property type="component" value="Unassembled WGS sequence"/>
</dbReference>
<comment type="caution">
    <text evidence="1">The sequence shown here is derived from an EMBL/GenBank/DDBJ whole genome shotgun (WGS) entry which is preliminary data.</text>
</comment>
<accession>A0ACC3A2C8</accession>
<keyword evidence="2" id="KW-1185">Reference proteome</keyword>
<reference evidence="1" key="1">
    <citation type="submission" date="2022-10" db="EMBL/GenBank/DDBJ databases">
        <title>Culturing micro-colonial fungi from biological soil crusts in the Mojave desert and describing Neophaeococcomyces mojavensis, and introducing the new genera and species Taxawa tesnikishii.</title>
        <authorList>
            <person name="Kurbessoian T."/>
            <person name="Stajich J.E."/>
        </authorList>
    </citation>
    <scope>NUCLEOTIDE SEQUENCE</scope>
    <source>
        <strain evidence="1">JES_112</strain>
    </source>
</reference>
<protein>
    <submittedName>
        <fullName evidence="1">Uncharacterized protein</fullName>
    </submittedName>
</protein>
<proteinExistence type="predicted"/>
<name>A0ACC3A2C8_9EURO</name>
<evidence type="ECO:0000313" key="2">
    <source>
        <dbReference type="Proteomes" id="UP001172386"/>
    </source>
</evidence>
<sequence length="135" mass="15828">MNPTRVDYSRLKQELETQPTVQATEGLQQWKEPLSQQASAEYKALQKQEKFTENRTTFMRRIPKHETKTHWGMKYESTDVDMFVMRIGVLKTVKERLTTGEEVEFGELEEGKTFKIPKGKIILLPTDLDVIWSFC</sequence>
<gene>
    <name evidence="1" type="ORF">H2198_006763</name>
</gene>